<dbReference type="CDD" id="cd16329">
    <property type="entry name" value="LolA_like"/>
    <property type="match status" value="1"/>
</dbReference>
<evidence type="ECO:0000259" key="8">
    <source>
        <dbReference type="Pfam" id="PF17131"/>
    </source>
</evidence>
<evidence type="ECO:0000313" key="9">
    <source>
        <dbReference type="EMBL" id="CAE79842.1"/>
    </source>
</evidence>
<dbReference type="InterPro" id="IPR050545">
    <property type="entry name" value="Mycobact_MmpL"/>
</dbReference>
<evidence type="ECO:0000313" key="10">
    <source>
        <dbReference type="Proteomes" id="UP000008080"/>
    </source>
</evidence>
<evidence type="ECO:0000256" key="6">
    <source>
        <dbReference type="SAM" id="Phobius"/>
    </source>
</evidence>
<feature type="transmembrane region" description="Helical" evidence="6">
    <location>
        <begin position="349"/>
        <end position="372"/>
    </location>
</feature>
<dbReference type="eggNOG" id="COG1033">
    <property type="taxonomic scope" value="Bacteria"/>
</dbReference>
<feature type="domain" description="Membrane transport protein MMPL" evidence="7">
    <location>
        <begin position="465"/>
        <end position="739"/>
    </location>
</feature>
<feature type="transmembrane region" description="Helical" evidence="6">
    <location>
        <begin position="616"/>
        <end position="636"/>
    </location>
</feature>
<feature type="transmembrane region" description="Helical" evidence="6">
    <location>
        <begin position="392"/>
        <end position="412"/>
    </location>
</feature>
<dbReference type="SUPFAM" id="SSF82866">
    <property type="entry name" value="Multidrug efflux transporter AcrB transmembrane domain"/>
    <property type="match status" value="2"/>
</dbReference>
<dbReference type="Pfam" id="PF17131">
    <property type="entry name" value="LolA_like"/>
    <property type="match status" value="1"/>
</dbReference>
<dbReference type="GO" id="GO:0005886">
    <property type="term" value="C:plasma membrane"/>
    <property type="evidence" value="ECO:0007669"/>
    <property type="project" value="UniProtKB-SubCell"/>
</dbReference>
<dbReference type="EMBL" id="BX842651">
    <property type="protein sequence ID" value="CAE79842.1"/>
    <property type="molecule type" value="Genomic_DNA"/>
</dbReference>
<dbReference type="Pfam" id="PF03176">
    <property type="entry name" value="MMPL"/>
    <property type="match status" value="2"/>
</dbReference>
<evidence type="ECO:0000256" key="2">
    <source>
        <dbReference type="ARBA" id="ARBA00022475"/>
    </source>
</evidence>
<name>Q6MLL5_BDEBA</name>
<dbReference type="STRING" id="264462.Bd1992"/>
<feature type="domain" description="Membrane transport protein MMPL" evidence="7">
    <location>
        <begin position="49"/>
        <end position="388"/>
    </location>
</feature>
<proteinExistence type="predicted"/>
<feature type="transmembrane region" description="Helical" evidence="6">
    <location>
        <begin position="691"/>
        <end position="710"/>
    </location>
</feature>
<dbReference type="KEGG" id="bba:Bd1992"/>
<dbReference type="InterPro" id="IPR004869">
    <property type="entry name" value="MMPL_dom"/>
</dbReference>
<dbReference type="PANTHER" id="PTHR33406">
    <property type="entry name" value="MEMBRANE PROTEIN MJ1562-RELATED"/>
    <property type="match status" value="1"/>
</dbReference>
<keyword evidence="4 6" id="KW-1133">Transmembrane helix</keyword>
<evidence type="ECO:0000256" key="5">
    <source>
        <dbReference type="ARBA" id="ARBA00023136"/>
    </source>
</evidence>
<dbReference type="Proteomes" id="UP000008080">
    <property type="component" value="Chromosome"/>
</dbReference>
<dbReference type="InterPro" id="IPR033399">
    <property type="entry name" value="TP_0789-like"/>
</dbReference>
<accession>Q6MLL5</accession>
<reference evidence="9 10" key="1">
    <citation type="journal article" date="2004" name="Science">
        <title>A predator unmasked: life cycle of Bdellovibrio bacteriovorus from a genomic perspective.</title>
        <authorList>
            <person name="Rendulic S."/>
            <person name="Jagtap P."/>
            <person name="Rosinus A."/>
            <person name="Eppinger M."/>
            <person name="Baar C."/>
            <person name="Lanz C."/>
            <person name="Keller H."/>
            <person name="Lambert C."/>
            <person name="Evans K.J."/>
            <person name="Goesmann A."/>
            <person name="Meyer F."/>
            <person name="Sockett R.E."/>
            <person name="Schuster S.C."/>
        </authorList>
    </citation>
    <scope>NUCLEOTIDE SEQUENCE [LARGE SCALE GENOMIC DNA]</scope>
    <source>
        <strain evidence="10">ATCC 15356 / DSM 50701 / NCIMB 9529 / HD100</strain>
    </source>
</reference>
<feature type="transmembrane region" description="Helical" evidence="6">
    <location>
        <begin position="275"/>
        <end position="296"/>
    </location>
</feature>
<gene>
    <name evidence="9" type="ordered locus">Bd1992</name>
</gene>
<evidence type="ECO:0000256" key="4">
    <source>
        <dbReference type="ARBA" id="ARBA00022989"/>
    </source>
</evidence>
<feature type="transmembrane region" description="Helical" evidence="6">
    <location>
        <begin position="756"/>
        <end position="774"/>
    </location>
</feature>
<dbReference type="PANTHER" id="PTHR33406:SF12">
    <property type="entry name" value="BLR2997 PROTEIN"/>
    <property type="match status" value="1"/>
</dbReference>
<comment type="subcellular location">
    <subcellularLocation>
        <location evidence="1">Cell membrane</location>
        <topology evidence="1">Multi-pass membrane protein</topology>
    </subcellularLocation>
</comment>
<dbReference type="Gene3D" id="1.20.1640.10">
    <property type="entry name" value="Multidrug efflux transporter AcrB transmembrane domain"/>
    <property type="match status" value="2"/>
</dbReference>
<keyword evidence="5 6" id="KW-0472">Membrane</keyword>
<feature type="transmembrane region" description="Helical" evidence="6">
    <location>
        <begin position="317"/>
        <end position="337"/>
    </location>
</feature>
<sequence>MINTTIAKLFSKVSVKTLCISTLLFVFFTTILSLFALPGLQTQYSLKQFLPTDNPLLQRDEHTKQVFQLSEAQPFIVTAKIKDPGENWFAKDKIENLKRLTELLANFPGVKNTLSLATVQGAVNNSDGLSVGPLLQNLPEKNWRRETLANPLISPTLISQDARTASVIVNIKALNTKDLLHLRQNLEVTATAAVPFAHIEIGGTPAVQTDVGVLLQTEIRNFVVLGFIACFLVLGLIFANWSPLIISFVIILCANIVVLAVMALAGFPFSVLSSTIPILTTVDVVSLIIHTLLRYAEEQKNQPHLTHQERVIYTFKVLLGPNFFASTTTMIGFLSLLMTKVPLIRDYGVTAAIAIVIGWLVTTLMLFPMLYFMQGPKARDWAWAKARWGLYLFRRSGIWAFLIVLVCSALAIKGQGLSWSARLFDDLPANHQVRLSTETIDRELGGMIPVDVEVKGPSDSWNDPQLMARLDQLLVELREIEGVGSVVGLPDLVAAANLHHSRLPASRSSTAEIFFLYSLSSASPLKNFLTTDSANTRISVRTFDLPSNQLSQVVERIREKATNAFPQMSVEVSGMGSTIHHLNNELSKELIFGFWHSMIAIALVLVFVFRSVRWALVACIPNLVPPAALLGFLAISETPIKPSIAIIFSIALGLAFNNTVYLLERLRYMQKKSNSKELEIEKTLWREGNPCLISSLTLLAGFSVFLASYFAMNRIFGFYMLLSMLAGLVGDLILLPTLLKSCPWLLAPVPWKKEKVMATSAMILLTIFVALAPIPTHAQPLTTEKLGEEMSQRLRSRDEQFLVKMKIIEADGSSKDREMKIWRFSPQKKEHYLLVRMQKPQDLKGTALLATLKGEQEDKWIYLPSTKQTRRLTGESGQGGILGSELSTEDFDFNRDQGAQNVIKKEAEIGGKKYLIVESDVNTTSPSYSKIISYVSATDYVPVKVECFDKQGKLLKTLDFTGYKKVAGGKMRASKISIKNVQNKRATVIVLSQVKIDQGLTAARFTPKALAED</sequence>
<dbReference type="Gene3D" id="2.50.20.10">
    <property type="entry name" value="Lipoprotein localisation LolA/LolB/LppX"/>
    <property type="match status" value="1"/>
</dbReference>
<keyword evidence="2" id="KW-1003">Cell membrane</keyword>
<feature type="transmembrane region" description="Helical" evidence="6">
    <location>
        <begin position="642"/>
        <end position="663"/>
    </location>
</feature>
<keyword evidence="3 6" id="KW-0812">Transmembrane</keyword>
<feature type="domain" description="Uncharacterized protein TP-0789" evidence="8">
    <location>
        <begin position="831"/>
        <end position="1011"/>
    </location>
</feature>
<dbReference type="HOGENOM" id="CLU_008861_0_0_7"/>
<organism evidence="9 10">
    <name type="scientific">Bdellovibrio bacteriovorus (strain ATCC 15356 / DSM 50701 / NCIMB 9529 / HD100)</name>
    <dbReference type="NCBI Taxonomy" id="264462"/>
    <lineage>
        <taxon>Bacteria</taxon>
        <taxon>Pseudomonadati</taxon>
        <taxon>Bdellovibrionota</taxon>
        <taxon>Bdellovibrionia</taxon>
        <taxon>Bdellovibrionales</taxon>
        <taxon>Pseudobdellovibrionaceae</taxon>
        <taxon>Bdellovibrio</taxon>
    </lineage>
</organism>
<feature type="transmembrane region" description="Helical" evidence="6">
    <location>
        <begin position="716"/>
        <end position="735"/>
    </location>
</feature>
<feature type="transmembrane region" description="Helical" evidence="6">
    <location>
        <begin position="222"/>
        <end position="241"/>
    </location>
</feature>
<feature type="transmembrane region" description="Helical" evidence="6">
    <location>
        <begin position="248"/>
        <end position="269"/>
    </location>
</feature>
<protein>
    <submittedName>
        <fullName evidence="9">Predicted exporter of the RND superfamily</fullName>
    </submittedName>
</protein>
<evidence type="ECO:0000259" key="7">
    <source>
        <dbReference type="Pfam" id="PF03176"/>
    </source>
</evidence>
<keyword evidence="10" id="KW-1185">Reference proteome</keyword>
<evidence type="ECO:0000256" key="3">
    <source>
        <dbReference type="ARBA" id="ARBA00022692"/>
    </source>
</evidence>
<dbReference type="AlphaFoldDB" id="Q6MLL5"/>
<evidence type="ECO:0000256" key="1">
    <source>
        <dbReference type="ARBA" id="ARBA00004651"/>
    </source>
</evidence>
<feature type="transmembrane region" description="Helical" evidence="6">
    <location>
        <begin position="590"/>
        <end position="609"/>
    </location>
</feature>